<organism evidence="11 12">
    <name type="scientific">Cellulomonas bogoriensis 69B4 = DSM 16987</name>
    <dbReference type="NCBI Taxonomy" id="1386082"/>
    <lineage>
        <taxon>Bacteria</taxon>
        <taxon>Bacillati</taxon>
        <taxon>Actinomycetota</taxon>
        <taxon>Actinomycetes</taxon>
        <taxon>Micrococcales</taxon>
        <taxon>Cellulomonadaceae</taxon>
        <taxon>Cellulomonas</taxon>
    </lineage>
</organism>
<gene>
    <name evidence="11" type="ORF">N869_01280</name>
</gene>
<keyword evidence="3" id="KW-1003">Cell membrane</keyword>
<dbReference type="InterPro" id="IPR007272">
    <property type="entry name" value="Sulf_transp_TsuA/YedE"/>
</dbReference>
<feature type="compositionally biased region" description="Polar residues" evidence="9">
    <location>
        <begin position="1"/>
        <end position="12"/>
    </location>
</feature>
<evidence type="ECO:0000256" key="1">
    <source>
        <dbReference type="ARBA" id="ARBA00004429"/>
    </source>
</evidence>
<feature type="transmembrane region" description="Helical" evidence="10">
    <location>
        <begin position="371"/>
        <end position="395"/>
    </location>
</feature>
<feature type="transmembrane region" description="Helical" evidence="10">
    <location>
        <begin position="401"/>
        <end position="424"/>
    </location>
</feature>
<dbReference type="Proteomes" id="UP000054314">
    <property type="component" value="Unassembled WGS sequence"/>
</dbReference>
<dbReference type="AlphaFoldDB" id="A0A0A0C2K2"/>
<keyword evidence="4" id="KW-0997">Cell inner membrane</keyword>
<feature type="transmembrane region" description="Helical" evidence="10">
    <location>
        <begin position="148"/>
        <end position="173"/>
    </location>
</feature>
<evidence type="ECO:0000256" key="9">
    <source>
        <dbReference type="SAM" id="MobiDB-lite"/>
    </source>
</evidence>
<evidence type="ECO:0000256" key="6">
    <source>
        <dbReference type="ARBA" id="ARBA00022989"/>
    </source>
</evidence>
<evidence type="ECO:0000256" key="7">
    <source>
        <dbReference type="ARBA" id="ARBA00023136"/>
    </source>
</evidence>
<comment type="caution">
    <text evidence="11">The sequence shown here is derived from an EMBL/GenBank/DDBJ whole genome shotgun (WGS) entry which is preliminary data.</text>
</comment>
<evidence type="ECO:0000313" key="12">
    <source>
        <dbReference type="Proteomes" id="UP000054314"/>
    </source>
</evidence>
<dbReference type="EMBL" id="AXCZ01000009">
    <property type="protein sequence ID" value="KGM14202.1"/>
    <property type="molecule type" value="Genomic_DNA"/>
</dbReference>
<comment type="similarity">
    <text evidence="8">Belongs to the TsuA/YedE (TC 9.B.102) family.</text>
</comment>
<keyword evidence="2" id="KW-0813">Transport</keyword>
<feature type="transmembrane region" description="Helical" evidence="10">
    <location>
        <begin position="340"/>
        <end position="359"/>
    </location>
</feature>
<proteinExistence type="inferred from homology"/>
<evidence type="ECO:0000256" key="10">
    <source>
        <dbReference type="SAM" id="Phobius"/>
    </source>
</evidence>
<dbReference type="PANTHER" id="PTHR30574:SF1">
    <property type="entry name" value="SULPHUR TRANSPORT DOMAIN-CONTAINING PROTEIN"/>
    <property type="match status" value="1"/>
</dbReference>
<feature type="transmembrane region" description="Helical" evidence="10">
    <location>
        <begin position="41"/>
        <end position="60"/>
    </location>
</feature>
<feature type="transmembrane region" description="Helical" evidence="10">
    <location>
        <begin position="72"/>
        <end position="95"/>
    </location>
</feature>
<name>A0A0A0C2K2_9CELL</name>
<feature type="transmembrane region" description="Helical" evidence="10">
    <location>
        <begin position="185"/>
        <end position="207"/>
    </location>
</feature>
<evidence type="ECO:0000313" key="11">
    <source>
        <dbReference type="EMBL" id="KGM14202.1"/>
    </source>
</evidence>
<keyword evidence="12" id="KW-1185">Reference proteome</keyword>
<evidence type="ECO:0000256" key="3">
    <source>
        <dbReference type="ARBA" id="ARBA00022475"/>
    </source>
</evidence>
<feature type="region of interest" description="Disordered" evidence="9">
    <location>
        <begin position="1"/>
        <end position="34"/>
    </location>
</feature>
<feature type="transmembrane region" description="Helical" evidence="10">
    <location>
        <begin position="219"/>
        <end position="241"/>
    </location>
</feature>
<comment type="subcellular location">
    <subcellularLocation>
        <location evidence="1">Cell inner membrane</location>
        <topology evidence="1">Multi-pass membrane protein</topology>
    </subcellularLocation>
</comment>
<feature type="transmembrane region" description="Helical" evidence="10">
    <location>
        <begin position="271"/>
        <end position="291"/>
    </location>
</feature>
<dbReference type="Pfam" id="PF04143">
    <property type="entry name" value="Sulf_transp"/>
    <property type="match status" value="1"/>
</dbReference>
<keyword evidence="6 10" id="KW-1133">Transmembrane helix</keyword>
<reference evidence="11 12" key="1">
    <citation type="submission" date="2013-08" db="EMBL/GenBank/DDBJ databases">
        <title>Genome sequencing of Cellulomonas bogoriensis 69B4.</title>
        <authorList>
            <person name="Chen F."/>
            <person name="Li Y."/>
            <person name="Wang G."/>
        </authorList>
    </citation>
    <scope>NUCLEOTIDE SEQUENCE [LARGE SCALE GENOMIC DNA]</scope>
    <source>
        <strain evidence="11 12">69B4</strain>
    </source>
</reference>
<evidence type="ECO:0000256" key="4">
    <source>
        <dbReference type="ARBA" id="ARBA00022519"/>
    </source>
</evidence>
<evidence type="ECO:0000256" key="5">
    <source>
        <dbReference type="ARBA" id="ARBA00022692"/>
    </source>
</evidence>
<keyword evidence="7 10" id="KW-0472">Membrane</keyword>
<evidence type="ECO:0000256" key="8">
    <source>
        <dbReference type="ARBA" id="ARBA00035655"/>
    </source>
</evidence>
<sequence length="427" mass="44222">MGRGLTVSTTTAAGGPLDTEGATPAVPPQAPRPRWTRGDTLRTALSGMVLVALLVGAWVLNGIPGTAADAGFSLLIGAALGIAFERGRFCFFCIFRDAIEDKDTTGVFSVLVALAVGGLGYAVVFGMFLPDPTTGRLPPEAHIGPVSWVLVAGGLAFGVGMTLSGACISGHLYRLGQGYTRAVPALLGALVGFGLGFFTWNTLYFAGVSGAPTPWLPTWFGYSGAVLVQLAVLLVIGALLLRWARPHRTAPLGGGTITWAHVRRVVLLDRWGPLTTGAVVGVIGVIAYLRVEPLGVTAQLGTWTRTALADTDLLPDRLHGLDTLSGCATVVTRVVLDNGWLILGLVLASFAAALAGNRFRPSPITVRNGSTALLGGVLMGWGAMVALGCTVGVLLSGIQAFAVSGWVFAATVLAGTWVSIRFGLHRS</sequence>
<evidence type="ECO:0000256" key="2">
    <source>
        <dbReference type="ARBA" id="ARBA00022448"/>
    </source>
</evidence>
<accession>A0A0A0C2K2</accession>
<feature type="transmembrane region" description="Helical" evidence="10">
    <location>
        <begin position="107"/>
        <end position="128"/>
    </location>
</feature>
<dbReference type="GO" id="GO:0005886">
    <property type="term" value="C:plasma membrane"/>
    <property type="evidence" value="ECO:0007669"/>
    <property type="project" value="UniProtKB-SubCell"/>
</dbReference>
<protein>
    <submittedName>
        <fullName evidence="11">Membrane protein</fullName>
    </submittedName>
</protein>
<dbReference type="PANTHER" id="PTHR30574">
    <property type="entry name" value="INNER MEMBRANE PROTEIN YEDE"/>
    <property type="match status" value="1"/>
</dbReference>
<keyword evidence="5 10" id="KW-0812">Transmembrane</keyword>